<keyword evidence="5" id="KW-0067">ATP-binding</keyword>
<gene>
    <name evidence="9" type="ORF">SAMN04515677_103192</name>
</gene>
<dbReference type="GO" id="GO:0005524">
    <property type="term" value="F:ATP binding"/>
    <property type="evidence" value="ECO:0007669"/>
    <property type="project" value="UniProtKB-KW"/>
</dbReference>
<dbReference type="Gene3D" id="3.40.50.300">
    <property type="entry name" value="P-loop containing nucleotide triphosphate hydrolases"/>
    <property type="match status" value="1"/>
</dbReference>
<dbReference type="PIRSF" id="PIRSF005814">
    <property type="entry name" value="MutS_YshD"/>
    <property type="match status" value="1"/>
</dbReference>
<keyword evidence="10" id="KW-1185">Reference proteome</keyword>
<dbReference type="EMBL" id="FNGW01000003">
    <property type="protein sequence ID" value="SDL72608.1"/>
    <property type="molecule type" value="Genomic_DNA"/>
</dbReference>
<keyword evidence="4" id="KW-0378">Hydrolase</keyword>
<keyword evidence="1" id="KW-0540">Nuclease</keyword>
<dbReference type="SMART" id="SM00533">
    <property type="entry name" value="MUTSd"/>
    <property type="match status" value="1"/>
</dbReference>
<evidence type="ECO:0000256" key="5">
    <source>
        <dbReference type="ARBA" id="ARBA00022840"/>
    </source>
</evidence>
<dbReference type="PANTHER" id="PTHR48466:SF2">
    <property type="entry name" value="OS10G0509000 PROTEIN"/>
    <property type="match status" value="1"/>
</dbReference>
<dbReference type="InterPro" id="IPR027417">
    <property type="entry name" value="P-loop_NTPase"/>
</dbReference>
<evidence type="ECO:0000313" key="9">
    <source>
        <dbReference type="EMBL" id="SDL72608.1"/>
    </source>
</evidence>
<evidence type="ECO:0000256" key="6">
    <source>
        <dbReference type="ARBA" id="ARBA00022884"/>
    </source>
</evidence>
<dbReference type="InterPro" id="IPR036187">
    <property type="entry name" value="DNA_mismatch_repair_MutS_sf"/>
</dbReference>
<evidence type="ECO:0000256" key="7">
    <source>
        <dbReference type="ARBA" id="ARBA00023125"/>
    </source>
</evidence>
<dbReference type="PROSITE" id="PS00486">
    <property type="entry name" value="DNA_MISMATCH_REPAIR_2"/>
    <property type="match status" value="1"/>
</dbReference>
<sequence>MNNYTFEKLQLDELKELVKLHCVSSLGKDLIDKLSPSKDISVVKRRLAENHEAKNILLNSNHIPLEGLFNITEIVDKVEKGMILEPLELIKIEDFLRGCKKIKNFMLDKEFYAKTLSSYALNITECDYIENEIKYAIKNNKVDSSASKELKKIRRNIDICESRIQDKLNKFITSSSNKKYIQEFIISKRDDRYVVPIKSSYKNEVDGVILDTSSKGSTVFIEPNSISKLSIELISLKSDESIEEYKILSYLTEMIFEKLYEIKLNIEIISEYDMVFAKSKYSLNNKCITPQVNNKGYIKIVKGKHPLLKGNVVALDFEVGKNYKSLIITGPNAGGKTVALKTVGLLTLMVQCGFDICAKEETEMSIFENVFVDIGDNQSIENALSTFSSHIKNIAQIMNLSNKSTLVLFDEIGSGTEPNEGAGLAISILEEFYKMGCITVASTHYGEIKKFANLHPEFENAGMMFDKDTLEPLYKLIIGKSEESNALFISKKMGIKENVIKRALNYINEKEYNLDTVKNKKIATNDEKEKSVIKNIYTDYKIGDKVKLLDENNYAVVYKSIDKFNNVEVLYKDEFIKVNYKKIELYLKAEDLYPAGYDIDSLFISYEDRKLEKDIQRGSKKALKKIQKEIRNNNKIN</sequence>
<organism evidence="9 10">
    <name type="scientific">Romboutsia lituseburensis DSM 797</name>
    <dbReference type="NCBI Taxonomy" id="1121325"/>
    <lineage>
        <taxon>Bacteria</taxon>
        <taxon>Bacillati</taxon>
        <taxon>Bacillota</taxon>
        <taxon>Clostridia</taxon>
        <taxon>Peptostreptococcales</taxon>
        <taxon>Peptostreptococcaceae</taxon>
        <taxon>Romboutsia</taxon>
    </lineage>
</organism>
<dbReference type="InterPro" id="IPR000432">
    <property type="entry name" value="DNA_mismatch_repair_MutS_C"/>
</dbReference>
<dbReference type="GO" id="GO:0004519">
    <property type="term" value="F:endonuclease activity"/>
    <property type="evidence" value="ECO:0007669"/>
    <property type="project" value="UniProtKB-KW"/>
</dbReference>
<protein>
    <submittedName>
        <fullName evidence="9">DsDNA-specific endonuclease/ATPase MutS2</fullName>
    </submittedName>
</protein>
<name>A0A1G9MEA3_9FIRM</name>
<dbReference type="InterPro" id="IPR005747">
    <property type="entry name" value="MutS2"/>
</dbReference>
<evidence type="ECO:0000256" key="2">
    <source>
        <dbReference type="ARBA" id="ARBA00022730"/>
    </source>
</evidence>
<dbReference type="FunFam" id="3.40.50.300:FF:000830">
    <property type="entry name" value="Endonuclease MutS2"/>
    <property type="match status" value="1"/>
</dbReference>
<evidence type="ECO:0000256" key="3">
    <source>
        <dbReference type="ARBA" id="ARBA00022741"/>
    </source>
</evidence>
<evidence type="ECO:0000256" key="1">
    <source>
        <dbReference type="ARBA" id="ARBA00022722"/>
    </source>
</evidence>
<dbReference type="GO" id="GO:0045910">
    <property type="term" value="P:negative regulation of DNA recombination"/>
    <property type="evidence" value="ECO:0007669"/>
    <property type="project" value="InterPro"/>
</dbReference>
<keyword evidence="2" id="KW-0699">rRNA-binding</keyword>
<dbReference type="AlphaFoldDB" id="A0A1G9MEA3"/>
<accession>A0A1G9MEA3</accession>
<reference evidence="9 10" key="1">
    <citation type="submission" date="2016-10" db="EMBL/GenBank/DDBJ databases">
        <authorList>
            <person name="de Groot N.N."/>
        </authorList>
    </citation>
    <scope>NUCLEOTIDE SEQUENCE [LARGE SCALE GENOMIC DNA]</scope>
    <source>
        <strain evidence="9 10">DSM 797</strain>
    </source>
</reference>
<evidence type="ECO:0000259" key="8">
    <source>
        <dbReference type="PROSITE" id="PS00486"/>
    </source>
</evidence>
<keyword evidence="7" id="KW-0238">DNA-binding</keyword>
<dbReference type="Proteomes" id="UP000199068">
    <property type="component" value="Unassembled WGS sequence"/>
</dbReference>
<dbReference type="RefSeq" id="WP_092724893.1">
    <property type="nucleotide sequence ID" value="NZ_FNGW01000003.1"/>
</dbReference>
<dbReference type="STRING" id="1121325.SAMN04515677_103192"/>
<keyword evidence="9" id="KW-0255">Endonuclease</keyword>
<dbReference type="GO" id="GO:0016887">
    <property type="term" value="F:ATP hydrolysis activity"/>
    <property type="evidence" value="ECO:0007669"/>
    <property type="project" value="InterPro"/>
</dbReference>
<evidence type="ECO:0000313" key="10">
    <source>
        <dbReference type="Proteomes" id="UP000199068"/>
    </source>
</evidence>
<keyword evidence="6" id="KW-0694">RNA-binding</keyword>
<keyword evidence="3" id="KW-0547">Nucleotide-binding</keyword>
<evidence type="ECO:0000256" key="4">
    <source>
        <dbReference type="ARBA" id="ARBA00022801"/>
    </source>
</evidence>
<dbReference type="GO" id="GO:0030983">
    <property type="term" value="F:mismatched DNA binding"/>
    <property type="evidence" value="ECO:0007669"/>
    <property type="project" value="InterPro"/>
</dbReference>
<dbReference type="NCBIfam" id="TIGR01069">
    <property type="entry name" value="mutS2"/>
    <property type="match status" value="1"/>
</dbReference>
<dbReference type="GO" id="GO:0140664">
    <property type="term" value="F:ATP-dependent DNA damage sensor activity"/>
    <property type="evidence" value="ECO:0007669"/>
    <property type="project" value="InterPro"/>
</dbReference>
<dbReference type="InterPro" id="IPR045076">
    <property type="entry name" value="MutS"/>
</dbReference>
<dbReference type="PANTHER" id="PTHR48466">
    <property type="entry name" value="OS10G0509000 PROTEIN-RELATED"/>
    <property type="match status" value="1"/>
</dbReference>
<dbReference type="InterPro" id="IPR007696">
    <property type="entry name" value="DNA_mismatch_repair_MutS_core"/>
</dbReference>
<dbReference type="Pfam" id="PF00488">
    <property type="entry name" value="MutS_V"/>
    <property type="match status" value="1"/>
</dbReference>
<dbReference type="SUPFAM" id="SSF48334">
    <property type="entry name" value="DNA repair protein MutS, domain III"/>
    <property type="match status" value="1"/>
</dbReference>
<dbReference type="GO" id="GO:0006298">
    <property type="term" value="P:mismatch repair"/>
    <property type="evidence" value="ECO:0007669"/>
    <property type="project" value="InterPro"/>
</dbReference>
<dbReference type="GO" id="GO:0019843">
    <property type="term" value="F:rRNA binding"/>
    <property type="evidence" value="ECO:0007669"/>
    <property type="project" value="UniProtKB-KW"/>
</dbReference>
<feature type="domain" description="DNA mismatch repair proteins mutS family" evidence="8">
    <location>
        <begin position="405"/>
        <end position="421"/>
    </location>
</feature>
<proteinExistence type="predicted"/>
<dbReference type="SUPFAM" id="SSF52540">
    <property type="entry name" value="P-loop containing nucleoside triphosphate hydrolases"/>
    <property type="match status" value="1"/>
</dbReference>
<dbReference type="SMART" id="SM00534">
    <property type="entry name" value="MUTSac"/>
    <property type="match status" value="1"/>
</dbReference>